<dbReference type="AlphaFoldDB" id="A0A852KJ18"/>
<proteinExistence type="predicted"/>
<sequence length="94" mass="10149">AQAVGRSRAVAAQRRSVFFRAGPNAAELEAYCAALTQLRALLCLAKKLMEKNPPGSLFPGEGDEEGDGLSQMVLREYSTMSNGCFYGRCIGFQV</sequence>
<name>A0A852KJ18_UROIN</name>
<feature type="non-terminal residue" evidence="2">
    <location>
        <position position="94"/>
    </location>
</feature>
<evidence type="ECO:0000259" key="1">
    <source>
        <dbReference type="Pfam" id="PF06350"/>
    </source>
</evidence>
<dbReference type="Proteomes" id="UP000654395">
    <property type="component" value="Unassembled WGS sequence"/>
</dbReference>
<evidence type="ECO:0000313" key="2">
    <source>
        <dbReference type="EMBL" id="NXX78136.1"/>
    </source>
</evidence>
<dbReference type="GO" id="GO:0008203">
    <property type="term" value="P:cholesterol metabolic process"/>
    <property type="evidence" value="ECO:0007669"/>
    <property type="project" value="InterPro"/>
</dbReference>
<reference evidence="2" key="1">
    <citation type="submission" date="2020-02" db="EMBL/GenBank/DDBJ databases">
        <title>Bird 10,000 Genomes (B10K) Project - Family phase.</title>
        <authorList>
            <person name="Zhang G."/>
        </authorList>
    </citation>
    <scope>NUCLEOTIDE SEQUENCE</scope>
    <source>
        <strain evidence="2">B10K-DU-030-59</strain>
    </source>
</reference>
<dbReference type="EMBL" id="WBNH01004260">
    <property type="protein sequence ID" value="NXX78136.1"/>
    <property type="molecule type" value="Genomic_DNA"/>
</dbReference>
<protein>
    <submittedName>
        <fullName evidence="2">LIPS lipase</fullName>
    </submittedName>
</protein>
<gene>
    <name evidence="2" type="primary">Lipe</name>
    <name evidence="2" type="ORF">UROIND_R15301</name>
</gene>
<accession>A0A852KJ18</accession>
<dbReference type="OrthoDB" id="408631at2759"/>
<feature type="non-terminal residue" evidence="2">
    <location>
        <position position="1"/>
    </location>
</feature>
<dbReference type="GO" id="GO:0019433">
    <property type="term" value="P:triglyceride catabolic process"/>
    <property type="evidence" value="ECO:0007669"/>
    <property type="project" value="TreeGrafter"/>
</dbReference>
<comment type="caution">
    <text evidence="2">The sequence shown here is derived from an EMBL/GenBank/DDBJ whole genome shotgun (WGS) entry which is preliminary data.</text>
</comment>
<dbReference type="GO" id="GO:0005829">
    <property type="term" value="C:cytosol"/>
    <property type="evidence" value="ECO:0007669"/>
    <property type="project" value="TreeGrafter"/>
</dbReference>
<dbReference type="Pfam" id="PF06350">
    <property type="entry name" value="HSL_N"/>
    <property type="match status" value="1"/>
</dbReference>
<dbReference type="PANTHER" id="PTHR23025">
    <property type="entry name" value="TRIACYLGLYCEROL LIPASE"/>
    <property type="match status" value="1"/>
</dbReference>
<evidence type="ECO:0000313" key="3">
    <source>
        <dbReference type="Proteomes" id="UP000654395"/>
    </source>
</evidence>
<dbReference type="GO" id="GO:0004806">
    <property type="term" value="F:triacylglycerol lipase activity"/>
    <property type="evidence" value="ECO:0007669"/>
    <property type="project" value="TreeGrafter"/>
</dbReference>
<keyword evidence="3" id="KW-1185">Reference proteome</keyword>
<organism evidence="2 3">
    <name type="scientific">Urocolius indicus</name>
    <name type="common">Red-faced mousebird</name>
    <name type="synonym">Colius indicus</name>
    <dbReference type="NCBI Taxonomy" id="458196"/>
    <lineage>
        <taxon>Eukaryota</taxon>
        <taxon>Metazoa</taxon>
        <taxon>Chordata</taxon>
        <taxon>Craniata</taxon>
        <taxon>Vertebrata</taxon>
        <taxon>Euteleostomi</taxon>
        <taxon>Archelosauria</taxon>
        <taxon>Archosauria</taxon>
        <taxon>Dinosauria</taxon>
        <taxon>Saurischia</taxon>
        <taxon>Theropoda</taxon>
        <taxon>Coelurosauria</taxon>
        <taxon>Aves</taxon>
        <taxon>Neognathae</taxon>
        <taxon>Neoaves</taxon>
        <taxon>Telluraves</taxon>
        <taxon>Coraciimorphae</taxon>
        <taxon>Coliiformes</taxon>
        <taxon>Coliidae</taxon>
        <taxon>Urocolius</taxon>
    </lineage>
</organism>
<feature type="domain" description="Hormone-sensitive lipase N-terminal" evidence="1">
    <location>
        <begin position="5"/>
        <end position="93"/>
    </location>
</feature>
<dbReference type="GO" id="GO:0004771">
    <property type="term" value="F:sterol ester esterase activity"/>
    <property type="evidence" value="ECO:0007669"/>
    <property type="project" value="TreeGrafter"/>
</dbReference>
<dbReference type="PANTHER" id="PTHR23025:SF3">
    <property type="entry name" value="HORMONE-SENSITIVE LIPASE"/>
    <property type="match status" value="1"/>
</dbReference>
<dbReference type="InterPro" id="IPR010468">
    <property type="entry name" value="HSL_N"/>
</dbReference>